<dbReference type="Pfam" id="PF06812">
    <property type="entry name" value="ImpA_N"/>
    <property type="match status" value="1"/>
</dbReference>
<protein>
    <submittedName>
        <fullName evidence="2">Type VI secretion system protein TssA</fullName>
    </submittedName>
</protein>
<evidence type="ECO:0000313" key="2">
    <source>
        <dbReference type="EMBL" id="MBP0491790.1"/>
    </source>
</evidence>
<proteinExistence type="predicted"/>
<name>A0A940MVL8_9PROT</name>
<dbReference type="InterPro" id="IPR010657">
    <property type="entry name" value="ImpA_N"/>
</dbReference>
<sequence length="371" mass="39614">MDDLDLDAVLAPVSDDAPAGTDLREDYSPSSVYFQLRDARAEARDAERQAEAIEADEVTAPQWRTVQSLALRALTTGAKDLEVAAWMTEAMVRTGGLRGLATGAAVITGLVERYWDNLFPMPDEDGMETRVAPLAGLAGQGVDGTLMQPLRKTVLYHRPDGSPFGLWRYVATVELAGISDPERRAARLEAGVVPFEEVEREARLAGPAHWSALRAEVADALESWTAMGNAVDSSAGADSPSTSRVRDLLSQIIEICDRFSPAIDAAGANTSPAGGAFTAQALPDGSPSAGNSLIGAAAVIAGREQALRQLGEIAAWFRKTEPHSPLSYTLDDAVRRARMTWPELLAEVLPDQTTRDALITALGIRPSAPEE</sequence>
<evidence type="ECO:0000313" key="3">
    <source>
        <dbReference type="Proteomes" id="UP000677537"/>
    </source>
</evidence>
<keyword evidence="3" id="KW-1185">Reference proteome</keyword>
<dbReference type="EMBL" id="JAGIZA010000002">
    <property type="protein sequence ID" value="MBP0491790.1"/>
    <property type="molecule type" value="Genomic_DNA"/>
</dbReference>
<dbReference type="PANTHER" id="PTHR37951:SF1">
    <property type="entry name" value="TYPE VI SECRETION SYSTEM COMPONENT TSSA1"/>
    <property type="match status" value="1"/>
</dbReference>
<comment type="caution">
    <text evidence="2">The sequence shown here is derived from an EMBL/GenBank/DDBJ whole genome shotgun (WGS) entry which is preliminary data.</text>
</comment>
<dbReference type="AlphaFoldDB" id="A0A940MVL8"/>
<reference evidence="2" key="1">
    <citation type="submission" date="2021-03" db="EMBL/GenBank/DDBJ databases">
        <authorList>
            <person name="So Y."/>
        </authorList>
    </citation>
    <scope>NUCLEOTIDE SEQUENCE</scope>
    <source>
        <strain evidence="2">SG15</strain>
    </source>
</reference>
<evidence type="ECO:0000259" key="1">
    <source>
        <dbReference type="Pfam" id="PF06812"/>
    </source>
</evidence>
<dbReference type="NCBIfam" id="TIGR03363">
    <property type="entry name" value="VI_chp_8"/>
    <property type="match status" value="1"/>
</dbReference>
<dbReference type="PANTHER" id="PTHR37951">
    <property type="entry name" value="CYTOPLASMIC PROTEIN-RELATED"/>
    <property type="match status" value="1"/>
</dbReference>
<feature type="domain" description="ImpA N-terminal" evidence="1">
    <location>
        <begin position="10"/>
        <end position="138"/>
    </location>
</feature>
<dbReference type="Proteomes" id="UP000677537">
    <property type="component" value="Unassembled WGS sequence"/>
</dbReference>
<dbReference type="InterPro" id="IPR017740">
    <property type="entry name" value="TssA-like"/>
</dbReference>
<organism evidence="2 3">
    <name type="scientific">Roseomonas indoligenes</name>
    <dbReference type="NCBI Taxonomy" id="2820811"/>
    <lineage>
        <taxon>Bacteria</taxon>
        <taxon>Pseudomonadati</taxon>
        <taxon>Pseudomonadota</taxon>
        <taxon>Alphaproteobacteria</taxon>
        <taxon>Acetobacterales</taxon>
        <taxon>Roseomonadaceae</taxon>
        <taxon>Roseomonas</taxon>
    </lineage>
</organism>
<accession>A0A940MVL8</accession>
<gene>
    <name evidence="2" type="primary">tssA</name>
    <name evidence="2" type="ORF">J5Y10_03250</name>
</gene>